<feature type="binding site" evidence="9 12">
    <location>
        <begin position="185"/>
        <end position="190"/>
    </location>
    <ligand>
        <name>NADP(+)</name>
        <dbReference type="ChEBI" id="CHEBI:58349"/>
    </ligand>
</feature>
<organism evidence="18 19">
    <name type="scientific">Nitrosomonas eutropha</name>
    <dbReference type="NCBI Taxonomy" id="916"/>
    <lineage>
        <taxon>Bacteria</taxon>
        <taxon>Pseudomonadati</taxon>
        <taxon>Pseudomonadota</taxon>
        <taxon>Betaproteobacteria</taxon>
        <taxon>Nitrosomonadales</taxon>
        <taxon>Nitrosomonadaceae</taxon>
        <taxon>Nitrosomonas</taxon>
    </lineage>
</organism>
<keyword evidence="5 9" id="KW-0560">Oxidoreductase</keyword>
<evidence type="ECO:0000256" key="3">
    <source>
        <dbReference type="ARBA" id="ARBA00012970"/>
    </source>
</evidence>
<dbReference type="InterPro" id="IPR036453">
    <property type="entry name" value="GluRdtase_dimer_dom_sf"/>
</dbReference>
<evidence type="ECO:0000313" key="18">
    <source>
        <dbReference type="EMBL" id="SFU82459.1"/>
    </source>
</evidence>
<evidence type="ECO:0000256" key="2">
    <source>
        <dbReference type="ARBA" id="ARBA00005916"/>
    </source>
</evidence>
<dbReference type="CDD" id="cd05213">
    <property type="entry name" value="NAD_bind_Glutamyl_tRNA_reduct"/>
    <property type="match status" value="1"/>
</dbReference>
<feature type="binding site" evidence="9 11">
    <location>
        <begin position="49"/>
        <end position="52"/>
    </location>
    <ligand>
        <name>substrate</name>
    </ligand>
</feature>
<dbReference type="SUPFAM" id="SSF69075">
    <property type="entry name" value="Glutamyl tRNA-reductase dimerization domain"/>
    <property type="match status" value="1"/>
</dbReference>
<dbReference type="Gene3D" id="3.30.460.30">
    <property type="entry name" value="Glutamyl-tRNA reductase, N-terminal domain"/>
    <property type="match status" value="1"/>
</dbReference>
<dbReference type="UniPathway" id="UPA00251">
    <property type="reaction ID" value="UER00316"/>
</dbReference>
<dbReference type="InterPro" id="IPR018214">
    <property type="entry name" value="GluRdtase_CS"/>
</dbReference>
<feature type="active site" description="Nucleophile" evidence="9 10">
    <location>
        <position position="50"/>
    </location>
</feature>
<evidence type="ECO:0000256" key="7">
    <source>
        <dbReference type="ARBA" id="ARBA00047464"/>
    </source>
</evidence>
<dbReference type="GO" id="GO:0050661">
    <property type="term" value="F:NADP binding"/>
    <property type="evidence" value="ECO:0007669"/>
    <property type="project" value="InterPro"/>
</dbReference>
<dbReference type="Gene3D" id="3.40.50.720">
    <property type="entry name" value="NAD(P)-binding Rossmann-like Domain"/>
    <property type="match status" value="1"/>
</dbReference>
<evidence type="ECO:0000259" key="16">
    <source>
        <dbReference type="Pfam" id="PF01488"/>
    </source>
</evidence>
<feature type="binding site" evidence="9 11">
    <location>
        <position position="105"/>
    </location>
    <ligand>
        <name>substrate</name>
    </ligand>
</feature>
<gene>
    <name evidence="9" type="primary">hemA</name>
    <name evidence="18" type="ORF">SAMN05216339_1195</name>
</gene>
<dbReference type="FunFam" id="3.40.50.720:FF:000031">
    <property type="entry name" value="Glutamyl-tRNA reductase"/>
    <property type="match status" value="1"/>
</dbReference>
<dbReference type="InterPro" id="IPR015895">
    <property type="entry name" value="4pyrrol_synth_GluRdtase_N"/>
</dbReference>
<evidence type="ECO:0000256" key="8">
    <source>
        <dbReference type="ARBA" id="ARBA00068659"/>
    </source>
</evidence>
<feature type="domain" description="Quinate/shikimate 5-dehydrogenase/glutamyl-tRNA reductase" evidence="16">
    <location>
        <begin position="168"/>
        <end position="301"/>
    </location>
</feature>
<dbReference type="InterPro" id="IPR000343">
    <property type="entry name" value="4pyrrol_synth_GluRdtase"/>
</dbReference>
<evidence type="ECO:0000313" key="19">
    <source>
        <dbReference type="Proteomes" id="UP000183926"/>
    </source>
</evidence>
<dbReference type="PROSITE" id="PS00747">
    <property type="entry name" value="GLUTR"/>
    <property type="match status" value="1"/>
</dbReference>
<dbReference type="InterPro" id="IPR015896">
    <property type="entry name" value="4pyrrol_synth_GluRdtase_dimer"/>
</dbReference>
<comment type="subunit">
    <text evidence="9">Homodimer.</text>
</comment>
<dbReference type="SUPFAM" id="SSF69742">
    <property type="entry name" value="Glutamyl tRNA-reductase catalytic, N-terminal domain"/>
    <property type="match status" value="1"/>
</dbReference>
<evidence type="ECO:0000256" key="11">
    <source>
        <dbReference type="PIRSR" id="PIRSR000445-2"/>
    </source>
</evidence>
<protein>
    <recommendedName>
        <fullName evidence="8 9">Glutamyl-tRNA reductase</fullName>
        <shortName evidence="9">GluTR</shortName>
        <ecNumber evidence="3 9">1.2.1.70</ecNumber>
    </recommendedName>
</protein>
<dbReference type="Proteomes" id="UP000183926">
    <property type="component" value="Unassembled WGS sequence"/>
</dbReference>
<dbReference type="Pfam" id="PF01488">
    <property type="entry name" value="Shikimate_DH"/>
    <property type="match status" value="1"/>
</dbReference>
<dbReference type="FunFam" id="3.30.460.30:FF:000001">
    <property type="entry name" value="Glutamyl-tRNA reductase"/>
    <property type="match status" value="1"/>
</dbReference>
<evidence type="ECO:0000256" key="1">
    <source>
        <dbReference type="ARBA" id="ARBA00005059"/>
    </source>
</evidence>
<accession>A0A1I7JB99</accession>
<evidence type="ECO:0000256" key="6">
    <source>
        <dbReference type="ARBA" id="ARBA00023244"/>
    </source>
</evidence>
<evidence type="ECO:0000256" key="9">
    <source>
        <dbReference type="HAMAP-Rule" id="MF_00087"/>
    </source>
</evidence>
<comment type="function">
    <text evidence="9">Catalyzes the NADPH-dependent reduction of glutamyl-tRNA(Glu) to glutamate 1-semialdehyde (GSA).</text>
</comment>
<evidence type="ECO:0000256" key="10">
    <source>
        <dbReference type="PIRSR" id="PIRSR000445-1"/>
    </source>
</evidence>
<dbReference type="PIRSF" id="PIRSF000445">
    <property type="entry name" value="4pyrrol_synth_GluRdtase"/>
    <property type="match status" value="1"/>
</dbReference>
<dbReference type="InterPro" id="IPR006151">
    <property type="entry name" value="Shikm_DH/Glu-tRNA_Rdtase"/>
</dbReference>
<dbReference type="GO" id="GO:0008883">
    <property type="term" value="F:glutamyl-tRNA reductase activity"/>
    <property type="evidence" value="ECO:0007669"/>
    <property type="project" value="UniProtKB-UniRule"/>
</dbReference>
<dbReference type="InterPro" id="IPR036291">
    <property type="entry name" value="NAD(P)-bd_dom_sf"/>
</dbReference>
<dbReference type="NCBIfam" id="TIGR01035">
    <property type="entry name" value="hemA"/>
    <property type="match status" value="1"/>
</dbReference>
<feature type="site" description="Important for activity" evidence="9 13">
    <location>
        <position position="95"/>
    </location>
</feature>
<dbReference type="RefSeq" id="WP_074929498.1">
    <property type="nucleotide sequence ID" value="NZ_FPBL01000019.1"/>
</dbReference>
<dbReference type="InterPro" id="IPR036343">
    <property type="entry name" value="GluRdtase_N_sf"/>
</dbReference>
<evidence type="ECO:0000256" key="13">
    <source>
        <dbReference type="PIRSR" id="PIRSR000445-4"/>
    </source>
</evidence>
<reference evidence="18 19" key="1">
    <citation type="submission" date="2016-10" db="EMBL/GenBank/DDBJ databases">
        <authorList>
            <person name="de Groot N.N."/>
        </authorList>
    </citation>
    <scope>NUCLEOTIDE SEQUENCE [LARGE SCALE GENOMIC DNA]</scope>
    <source>
        <strain evidence="18 19">Nm24</strain>
    </source>
</reference>
<dbReference type="Pfam" id="PF05201">
    <property type="entry name" value="GlutR_N"/>
    <property type="match status" value="1"/>
</dbReference>
<sequence>MQLFAFGVNHHTAPLDIREHVAFTEESMQHALHDLVGHQLVKEAAIISTCNRTEIYCNTDTPDKAVGWLADFHHLRSGDLEPYLYKLLREQAVKHAFRVASGLDSMVLGEAQILGQMKNAVKSAEQAGTLGLLLHKMFQHTFFVAKEVRTSTEIGTCSVSMAAAAARLAERIFGNISEQKVLFIGAGEMIELCAAHFVARHPMHITVANRTVERAEALSRRFNAHPISLGELPDQLALHDIVVTSTASPLPILGKGMLERAVKLRKHRPIFIVDLAVPRDVEPEVAELDDVFLYYVDDLADIVREGLDSRQGAVTQAETIIDSNVMDFMHWVATRQAVPTIRALRDQAEKFRQHELSRAHKLLAKGENPAEVLESLSSGLTNKFLHFPSSVLNQATNDEREQLVEFVNRLYQLRHPQ</sequence>
<evidence type="ECO:0000256" key="5">
    <source>
        <dbReference type="ARBA" id="ARBA00023002"/>
    </source>
</evidence>
<dbReference type="PANTHER" id="PTHR43013">
    <property type="entry name" value="GLUTAMYL-TRNA REDUCTASE"/>
    <property type="match status" value="1"/>
</dbReference>
<evidence type="ECO:0000256" key="12">
    <source>
        <dbReference type="PIRSR" id="PIRSR000445-3"/>
    </source>
</evidence>
<dbReference type="HAMAP" id="MF_00087">
    <property type="entry name" value="Glu_tRNA_reductase"/>
    <property type="match status" value="1"/>
</dbReference>
<dbReference type="EC" id="1.2.1.70" evidence="3 9"/>
<evidence type="ECO:0000259" key="15">
    <source>
        <dbReference type="Pfam" id="PF00745"/>
    </source>
</evidence>
<proteinExistence type="inferred from homology"/>
<dbReference type="SUPFAM" id="SSF51735">
    <property type="entry name" value="NAD(P)-binding Rossmann-fold domains"/>
    <property type="match status" value="1"/>
</dbReference>
<dbReference type="EMBL" id="FPBL01000019">
    <property type="protein sequence ID" value="SFU82459.1"/>
    <property type="molecule type" value="Genomic_DNA"/>
</dbReference>
<comment type="similarity">
    <text evidence="2 9 14">Belongs to the glutamyl-tRNA reductase family.</text>
</comment>
<evidence type="ECO:0000256" key="4">
    <source>
        <dbReference type="ARBA" id="ARBA00022857"/>
    </source>
</evidence>
<name>A0A1I7JB99_9PROT</name>
<dbReference type="GO" id="GO:0019353">
    <property type="term" value="P:protoporphyrinogen IX biosynthetic process from glutamate"/>
    <property type="evidence" value="ECO:0007669"/>
    <property type="project" value="TreeGrafter"/>
</dbReference>
<feature type="domain" description="Glutamyl-tRNA reductase N-terminal" evidence="17">
    <location>
        <begin position="7"/>
        <end position="152"/>
    </location>
</feature>
<keyword evidence="4 9" id="KW-0521">NADP</keyword>
<dbReference type="OrthoDB" id="110209at2"/>
<comment type="miscellaneous">
    <text evidence="9">During catalysis, the active site Cys acts as a nucleophile attacking the alpha-carbonyl group of tRNA-bound glutamate with the formation of a thioester intermediate between enzyme and glutamate, and the concomitant release of tRNA(Glu). The thioester intermediate is finally reduced by direct hydride transfer from NADPH, to form the product GSA.</text>
</comment>
<feature type="binding site" evidence="9 11">
    <location>
        <position position="116"/>
    </location>
    <ligand>
        <name>substrate</name>
    </ligand>
</feature>
<keyword evidence="6 9" id="KW-0627">Porphyrin biosynthesis</keyword>
<evidence type="ECO:0000259" key="17">
    <source>
        <dbReference type="Pfam" id="PF05201"/>
    </source>
</evidence>
<evidence type="ECO:0000256" key="14">
    <source>
        <dbReference type="RuleBase" id="RU000584"/>
    </source>
</evidence>
<comment type="catalytic activity">
    <reaction evidence="7 9 14">
        <text>(S)-4-amino-5-oxopentanoate + tRNA(Glu) + NADP(+) = L-glutamyl-tRNA(Glu) + NADPH + H(+)</text>
        <dbReference type="Rhea" id="RHEA:12344"/>
        <dbReference type="Rhea" id="RHEA-COMP:9663"/>
        <dbReference type="Rhea" id="RHEA-COMP:9680"/>
        <dbReference type="ChEBI" id="CHEBI:15378"/>
        <dbReference type="ChEBI" id="CHEBI:57501"/>
        <dbReference type="ChEBI" id="CHEBI:57783"/>
        <dbReference type="ChEBI" id="CHEBI:58349"/>
        <dbReference type="ChEBI" id="CHEBI:78442"/>
        <dbReference type="ChEBI" id="CHEBI:78520"/>
        <dbReference type="EC" id="1.2.1.70"/>
    </reaction>
</comment>
<dbReference type="AlphaFoldDB" id="A0A1I7JB99"/>
<dbReference type="PANTHER" id="PTHR43013:SF1">
    <property type="entry name" value="GLUTAMYL-TRNA REDUCTASE"/>
    <property type="match status" value="1"/>
</dbReference>
<feature type="binding site" evidence="9 11">
    <location>
        <begin position="110"/>
        <end position="112"/>
    </location>
    <ligand>
        <name>substrate</name>
    </ligand>
</feature>
<comment type="pathway">
    <text evidence="1 9 14">Porphyrin-containing compound metabolism; protoporphyrin-IX biosynthesis; 5-aminolevulinate from L-glutamyl-tRNA(Glu): step 1/2.</text>
</comment>
<comment type="domain">
    <text evidence="9">Possesses an unusual extended V-shaped dimeric structure with each monomer consisting of three distinct domains arranged along a curved 'spinal' alpha-helix. The N-terminal catalytic domain specifically recognizes the glutamate moiety of the substrate. The second domain is the NADPH-binding domain, and the third C-terminal domain is responsible for dimerization.</text>
</comment>
<feature type="domain" description="Tetrapyrrole biosynthesis glutamyl-tRNA reductase dimerisation" evidence="15">
    <location>
        <begin position="316"/>
        <end position="413"/>
    </location>
</feature>
<dbReference type="Pfam" id="PF00745">
    <property type="entry name" value="GlutR_dimer"/>
    <property type="match status" value="1"/>
</dbReference>